<dbReference type="AlphaFoldDB" id="A0A1J8PU58"/>
<reference evidence="1 2" key="1">
    <citation type="submission" date="2016-03" db="EMBL/GenBank/DDBJ databases">
        <title>Comparative genomics of the ectomycorrhizal sister species Rhizopogon vinicolor and Rhizopogon vesiculosus (Basidiomycota: Boletales) reveals a divergence of the mating type B locus.</title>
        <authorList>
            <person name="Mujic A.B."/>
            <person name="Kuo A."/>
            <person name="Tritt A."/>
            <person name="Lipzen A."/>
            <person name="Chen C."/>
            <person name="Johnson J."/>
            <person name="Sharma A."/>
            <person name="Barry K."/>
            <person name="Grigoriev I.V."/>
            <person name="Spatafora J.W."/>
        </authorList>
    </citation>
    <scope>NUCLEOTIDE SEQUENCE [LARGE SCALE GENOMIC DNA]</scope>
    <source>
        <strain evidence="1 2">AM-OR11-056</strain>
    </source>
</reference>
<protein>
    <submittedName>
        <fullName evidence="1">Uncharacterized protein</fullName>
    </submittedName>
</protein>
<sequence>MGVHEILQQAFAPYLQLLRENFEEGFKKLMEVDDCSIREYMRTHMQLDYHTMQWLETSFAYVVLSFLGNLY</sequence>
<dbReference type="STRING" id="180088.A0A1J8PU58"/>
<proteinExistence type="predicted"/>
<dbReference type="OrthoDB" id="7777654at2759"/>
<evidence type="ECO:0000313" key="2">
    <source>
        <dbReference type="Proteomes" id="UP000183567"/>
    </source>
</evidence>
<keyword evidence="2" id="KW-1185">Reference proteome</keyword>
<name>A0A1J8PU58_9AGAM</name>
<dbReference type="Proteomes" id="UP000183567">
    <property type="component" value="Unassembled WGS sequence"/>
</dbReference>
<comment type="caution">
    <text evidence="1">The sequence shown here is derived from an EMBL/GenBank/DDBJ whole genome shotgun (WGS) entry which is preliminary data.</text>
</comment>
<evidence type="ECO:0000313" key="1">
    <source>
        <dbReference type="EMBL" id="OJA12774.1"/>
    </source>
</evidence>
<organism evidence="1 2">
    <name type="scientific">Rhizopogon vesiculosus</name>
    <dbReference type="NCBI Taxonomy" id="180088"/>
    <lineage>
        <taxon>Eukaryota</taxon>
        <taxon>Fungi</taxon>
        <taxon>Dikarya</taxon>
        <taxon>Basidiomycota</taxon>
        <taxon>Agaricomycotina</taxon>
        <taxon>Agaricomycetes</taxon>
        <taxon>Agaricomycetidae</taxon>
        <taxon>Boletales</taxon>
        <taxon>Suillineae</taxon>
        <taxon>Rhizopogonaceae</taxon>
        <taxon>Rhizopogon</taxon>
    </lineage>
</organism>
<gene>
    <name evidence="1" type="ORF">AZE42_07910</name>
</gene>
<accession>A0A1J8PU58</accession>
<dbReference type="EMBL" id="LVVM01004513">
    <property type="protein sequence ID" value="OJA12774.1"/>
    <property type="molecule type" value="Genomic_DNA"/>
</dbReference>